<keyword evidence="4" id="KW-1185">Reference proteome</keyword>
<comment type="caution">
    <text evidence="3">The sequence shown here is derived from an EMBL/GenBank/DDBJ whole genome shotgun (WGS) entry which is preliminary data.</text>
</comment>
<dbReference type="Proteomes" id="UP000766486">
    <property type="component" value="Unassembled WGS sequence"/>
</dbReference>
<dbReference type="SMART" id="SM00976">
    <property type="entry name" value="Telo_bind"/>
    <property type="match status" value="1"/>
</dbReference>
<feature type="compositionally biased region" description="Basic and acidic residues" evidence="1">
    <location>
        <begin position="229"/>
        <end position="240"/>
    </location>
</feature>
<feature type="compositionally biased region" description="Polar residues" evidence="1">
    <location>
        <begin position="351"/>
        <end position="361"/>
    </location>
</feature>
<evidence type="ECO:0000256" key="1">
    <source>
        <dbReference type="SAM" id="MobiDB-lite"/>
    </source>
</evidence>
<dbReference type="InterPro" id="IPR012340">
    <property type="entry name" value="NA-bd_OB-fold"/>
</dbReference>
<feature type="compositionally biased region" description="Basic and acidic residues" evidence="1">
    <location>
        <begin position="736"/>
        <end position="756"/>
    </location>
</feature>
<feature type="region of interest" description="Disordered" evidence="1">
    <location>
        <begin position="229"/>
        <end position="392"/>
    </location>
</feature>
<feature type="compositionally biased region" description="Acidic residues" evidence="1">
    <location>
        <begin position="1142"/>
        <end position="1153"/>
    </location>
</feature>
<dbReference type="CDD" id="cd04497">
    <property type="entry name" value="hPOT1_OB1_like"/>
    <property type="match status" value="1"/>
</dbReference>
<feature type="compositionally biased region" description="Basic and acidic residues" evidence="1">
    <location>
        <begin position="522"/>
        <end position="556"/>
    </location>
</feature>
<feature type="domain" description="Telomeric single stranded DNA binding POT1/Cdc13" evidence="2">
    <location>
        <begin position="1364"/>
        <end position="1501"/>
    </location>
</feature>
<dbReference type="Gene3D" id="2.40.50.140">
    <property type="entry name" value="Nucleic acid-binding proteins"/>
    <property type="match status" value="1"/>
</dbReference>
<feature type="compositionally biased region" description="Low complexity" evidence="1">
    <location>
        <begin position="950"/>
        <end position="962"/>
    </location>
</feature>
<feature type="region of interest" description="Disordered" evidence="1">
    <location>
        <begin position="1089"/>
        <end position="1113"/>
    </location>
</feature>
<dbReference type="Pfam" id="PF02765">
    <property type="entry name" value="POT1"/>
    <property type="match status" value="1"/>
</dbReference>
<feature type="compositionally biased region" description="Polar residues" evidence="1">
    <location>
        <begin position="250"/>
        <end position="260"/>
    </location>
</feature>
<feature type="compositionally biased region" description="Polar residues" evidence="1">
    <location>
        <begin position="805"/>
        <end position="816"/>
    </location>
</feature>
<feature type="compositionally biased region" description="Low complexity" evidence="1">
    <location>
        <begin position="1227"/>
        <end position="1239"/>
    </location>
</feature>
<sequence>MENGGLEPDLSEATVPTPIAQLHQDLSDIASRIVDGEVTITWPFSIVTKSIAFKLAEHDFLLRRNKGQVRVEFHGAAGKAVAATGIGGGDKVRLSLAGVEWTEGASASTRPDTLQWQMNFSNKLRMRVCRADSQDEETISVNTSESIDDDPPLIELAAPSVSEPGHSIPIPPDTPPKPAIYPRDGLEVPLTGKRQVSEAFDADEYASPAFLKRARISYGSLFEGGFDIFNEHDDDVPSKKREQKRPRFSMNANWKYTSRTPSPEPEHSPEVEPEPLLVTNGAQDVPMETPSRLPVASEGKQYESMEATVSPVPSKTTETGVVSSQRASTPISPCIPRTAPQEEPQDHTKQNTKFSGDTESSPKLAEVDAQSELEKNSLEPDSLTGNDPLKPHDIMDQFLHDAIDPALNDEAAGAADLVLENDAGRFLEDHEIQFAPMPTYAESQPPIASFSHLSNGEPHGNRSFSTFPTQSDDWLPMSSAPIYPPIPAPNSLNNPVEIIDSSSSDGEQSQDEGDVEYEGEEDQLRESSPRSVDEDSDRSHVEDSEQEALQRGREDFQMDDNESEEGADVAGEDYDLRNYDVAQDDDSGGSESEEEGLHAPTEARNLIDVADEESSHFVNEHVSLNNGEIGGLARAAGLVPLNAPADFESESESDEDEDEEEEEEEQEQEQQEYYEREEGNAHGYEEEEYYEDGEEEYLEEEEEYEEEADNSTPPPQQAPVFIDLMSDSDDEDEIDHQEFQKEEPEAKGSEDAHEPDTPAIPTHQQEVLVKSDESQEPNLAFTQGPTEEEDPVNVDASEQPIPTHPDQSNASVTEDSVLTVPETLANTGKQSQAQSSPSAAKDSYPYGSFIQYEESQETATISIGQTQTQTVVGLGEQRPELQLDEYEVQITESQAIESKKMRTEISSPSFEDAISREKDGSNQAMSGVNMDVPPSVDNEEPISTIDMEQTSTASTSAPPETSDLPPTEPTQCSPVPSSKPSGHSTTDENMGESISEAYPLTTEQTSAKLGESDSGEITTSIAAVPSGQPPILDLPAVSVTSVDGKELSIDGAGDDTTMKETSLMVDETNHSDSLQQTDLVQDEIEVKDGLVSPPPTEVSQQVKPADEVAQPDAATMGVEEVIYVEGVEGNTTPHKSQPNDAMDIDQTDDEDAHDAEYSFAAEQQIISESQEYQDNSMTDTLKSEVDAGTSVPSEPVEKEKKAAAKPEQDMLITVQSLRSRGHRKSLSSDSTSTRSQDPSILLAKANTGAAEPNPRRKHKTPPVIHTGRITRSQVEAGVGQTAGSPHTPTRSTRHAGTPETPHGSQTSGGVTRKGRSKSPASTSELLKTPSVAGSSAAAAAADGEPISEFKLRLLRDLRTNLGDFTPLKSLRNLATRTTDILAIATTTPPQPSRPKNGPRDYMVELILTDPSCGPSTVVVAHFFRPHQASLPTVHAGDVVLLRRFQVVSVRKRGFGIRTSDASAWAVFEKGDEEMIPQIKGPPVELSDAEVSYAEGLRRWWALLDDKVKAKIEKATEKTVQLATSDEK</sequence>
<protein>
    <recommendedName>
        <fullName evidence="2">Telomeric single stranded DNA binding POT1/Cdc13 domain-containing protein</fullName>
    </recommendedName>
</protein>
<feature type="compositionally biased region" description="Polar residues" evidence="1">
    <location>
        <begin position="1130"/>
        <end position="1139"/>
    </location>
</feature>
<evidence type="ECO:0000259" key="2">
    <source>
        <dbReference type="SMART" id="SM00976"/>
    </source>
</evidence>
<name>A0ABY6TRB8_BIOOC</name>
<dbReference type="InterPro" id="IPR011564">
    <property type="entry name" value="Telomer_end-bd_POT1/Cdc13"/>
</dbReference>
<feature type="region of interest" description="Disordered" evidence="1">
    <location>
        <begin position="640"/>
        <end position="844"/>
    </location>
</feature>
<evidence type="ECO:0000313" key="3">
    <source>
        <dbReference type="EMBL" id="VUC21158.1"/>
    </source>
</evidence>
<evidence type="ECO:0000313" key="4">
    <source>
        <dbReference type="Proteomes" id="UP000766486"/>
    </source>
</evidence>
<accession>A0ABY6TRB8</accession>
<feature type="compositionally biased region" description="Acidic residues" evidence="1">
    <location>
        <begin position="647"/>
        <end position="672"/>
    </location>
</feature>
<feature type="region of interest" description="Disordered" evidence="1">
    <location>
        <begin position="1128"/>
        <end position="1331"/>
    </location>
</feature>
<feature type="compositionally biased region" description="Polar residues" evidence="1">
    <location>
        <begin position="311"/>
        <end position="331"/>
    </location>
</feature>
<feature type="compositionally biased region" description="Acidic residues" evidence="1">
    <location>
        <begin position="726"/>
        <end position="735"/>
    </location>
</feature>
<feature type="compositionally biased region" description="Acidic residues" evidence="1">
    <location>
        <begin position="685"/>
        <end position="709"/>
    </location>
</feature>
<reference evidence="3 4" key="1">
    <citation type="submission" date="2019-06" db="EMBL/GenBank/DDBJ databases">
        <authorList>
            <person name="Broberg M."/>
        </authorList>
    </citation>
    <scope>NUCLEOTIDE SEQUENCE [LARGE SCALE GENOMIC DNA]</scope>
</reference>
<proteinExistence type="predicted"/>
<feature type="region of interest" description="Disordered" evidence="1">
    <location>
        <begin position="893"/>
        <end position="1031"/>
    </location>
</feature>
<feature type="compositionally biased region" description="Acidic residues" evidence="1">
    <location>
        <begin position="582"/>
        <end position="594"/>
    </location>
</feature>
<feature type="compositionally biased region" description="Low complexity" evidence="1">
    <location>
        <begin position="1160"/>
        <end position="1170"/>
    </location>
</feature>
<organism evidence="3 4">
    <name type="scientific">Bionectria ochroleuca</name>
    <name type="common">Gliocladium roseum</name>
    <dbReference type="NCBI Taxonomy" id="29856"/>
    <lineage>
        <taxon>Eukaryota</taxon>
        <taxon>Fungi</taxon>
        <taxon>Dikarya</taxon>
        <taxon>Ascomycota</taxon>
        <taxon>Pezizomycotina</taxon>
        <taxon>Sordariomycetes</taxon>
        <taxon>Hypocreomycetidae</taxon>
        <taxon>Hypocreales</taxon>
        <taxon>Bionectriaceae</taxon>
        <taxon>Clonostachys</taxon>
    </lineage>
</organism>
<feature type="compositionally biased region" description="Polar residues" evidence="1">
    <location>
        <begin position="1281"/>
        <end position="1290"/>
    </location>
</feature>
<feature type="compositionally biased region" description="Low complexity" evidence="1">
    <location>
        <begin position="830"/>
        <end position="840"/>
    </location>
</feature>
<feature type="region of interest" description="Disordered" evidence="1">
    <location>
        <begin position="441"/>
        <end position="604"/>
    </location>
</feature>
<feature type="compositionally biased region" description="Acidic residues" evidence="1">
    <location>
        <begin position="508"/>
        <end position="521"/>
    </location>
</feature>
<feature type="compositionally biased region" description="Polar residues" evidence="1">
    <location>
        <begin position="462"/>
        <end position="472"/>
    </location>
</feature>
<feature type="compositionally biased region" description="Acidic residues" evidence="1">
    <location>
        <begin position="557"/>
        <end position="573"/>
    </location>
</feature>
<gene>
    <name evidence="3" type="ORF">CLO192961_LOCUS41217</name>
</gene>
<feature type="compositionally biased region" description="Polar residues" evidence="1">
    <location>
        <begin position="969"/>
        <end position="988"/>
    </location>
</feature>
<feature type="compositionally biased region" description="Basic and acidic residues" evidence="1">
    <location>
        <begin position="1195"/>
        <end position="1208"/>
    </location>
</feature>
<dbReference type="EMBL" id="CABFNS010000353">
    <property type="protein sequence ID" value="VUC21158.1"/>
    <property type="molecule type" value="Genomic_DNA"/>
</dbReference>
<feature type="compositionally biased region" description="Polar residues" evidence="1">
    <location>
        <begin position="776"/>
        <end position="785"/>
    </location>
</feature>
<feature type="compositionally biased region" description="Basic and acidic residues" evidence="1">
    <location>
        <begin position="673"/>
        <end position="684"/>
    </location>
</feature>
<dbReference type="SUPFAM" id="SSF50249">
    <property type="entry name" value="Nucleic acid-binding proteins"/>
    <property type="match status" value="1"/>
</dbReference>